<evidence type="ECO:0000259" key="8">
    <source>
        <dbReference type="PROSITE" id="PS51202"/>
    </source>
</evidence>
<dbReference type="EMBL" id="FOVL01000012">
    <property type="protein sequence ID" value="SFN68407.1"/>
    <property type="molecule type" value="Genomic_DNA"/>
</dbReference>
<feature type="transmembrane region" description="Helical" evidence="7">
    <location>
        <begin position="413"/>
        <end position="433"/>
    </location>
</feature>
<dbReference type="OrthoDB" id="9765532at2"/>
<keyword evidence="6 7" id="KW-0472">Membrane</keyword>
<evidence type="ECO:0000313" key="9">
    <source>
        <dbReference type="EMBL" id="SFN68407.1"/>
    </source>
</evidence>
<dbReference type="STRING" id="287099.SAMN05660413_02152"/>
<comment type="subcellular location">
    <subcellularLocation>
        <location evidence="1">Membrane</location>
        <topology evidence="1">Multi-pass membrane protein</topology>
    </subcellularLocation>
</comment>
<evidence type="ECO:0000256" key="7">
    <source>
        <dbReference type="SAM" id="Phobius"/>
    </source>
</evidence>
<evidence type="ECO:0000256" key="2">
    <source>
        <dbReference type="ARBA" id="ARBA00022448"/>
    </source>
</evidence>
<dbReference type="InterPro" id="IPR004680">
    <property type="entry name" value="Cit_transptr-like_dom"/>
</dbReference>
<proteinExistence type="predicted"/>
<feature type="domain" description="RCK C-terminal" evidence="8">
    <location>
        <begin position="314"/>
        <end position="396"/>
    </location>
</feature>
<dbReference type="GO" id="GO:0005886">
    <property type="term" value="C:plasma membrane"/>
    <property type="evidence" value="ECO:0007669"/>
    <property type="project" value="TreeGrafter"/>
</dbReference>
<feature type="transmembrane region" description="Helical" evidence="7">
    <location>
        <begin position="494"/>
        <end position="515"/>
    </location>
</feature>
<dbReference type="PROSITE" id="PS51202">
    <property type="entry name" value="RCK_C"/>
    <property type="match status" value="1"/>
</dbReference>
<dbReference type="AlphaFoldDB" id="A0A1I5B142"/>
<evidence type="ECO:0000256" key="6">
    <source>
        <dbReference type="ARBA" id="ARBA00023136"/>
    </source>
</evidence>
<accession>A0A1I5B142</accession>
<keyword evidence="2" id="KW-0813">Transport</keyword>
<dbReference type="SUPFAM" id="SSF116726">
    <property type="entry name" value="TrkA C-terminal domain-like"/>
    <property type="match status" value="2"/>
</dbReference>
<dbReference type="Gene3D" id="3.30.70.1450">
    <property type="entry name" value="Regulator of K+ conductance, C-terminal domain"/>
    <property type="match status" value="2"/>
</dbReference>
<dbReference type="InterPro" id="IPR036721">
    <property type="entry name" value="RCK_C_sf"/>
</dbReference>
<reference evidence="9 10" key="1">
    <citation type="submission" date="2016-10" db="EMBL/GenBank/DDBJ databases">
        <authorList>
            <person name="de Groot N.N."/>
        </authorList>
    </citation>
    <scope>NUCLEOTIDE SEQUENCE [LARGE SCALE GENOMIC DNA]</scope>
    <source>
        <strain evidence="9 10">DSM 17794</strain>
    </source>
</reference>
<evidence type="ECO:0000256" key="3">
    <source>
        <dbReference type="ARBA" id="ARBA00022692"/>
    </source>
</evidence>
<feature type="transmembrane region" description="Helical" evidence="7">
    <location>
        <begin position="549"/>
        <end position="567"/>
    </location>
</feature>
<feature type="transmembrane region" description="Helical" evidence="7">
    <location>
        <begin position="171"/>
        <end position="191"/>
    </location>
</feature>
<dbReference type="Pfam" id="PF02080">
    <property type="entry name" value="TrkA_C"/>
    <property type="match status" value="1"/>
</dbReference>
<evidence type="ECO:0000256" key="4">
    <source>
        <dbReference type="ARBA" id="ARBA00022737"/>
    </source>
</evidence>
<dbReference type="PANTHER" id="PTHR43652:SF1">
    <property type="entry name" value="RESPONSE REGULATOR"/>
    <property type="match status" value="1"/>
</dbReference>
<organism evidence="9 10">
    <name type="scientific">Salegentibacter flavus</name>
    <dbReference type="NCBI Taxonomy" id="287099"/>
    <lineage>
        <taxon>Bacteria</taxon>
        <taxon>Pseudomonadati</taxon>
        <taxon>Bacteroidota</taxon>
        <taxon>Flavobacteriia</taxon>
        <taxon>Flavobacteriales</taxon>
        <taxon>Flavobacteriaceae</taxon>
        <taxon>Salegentibacter</taxon>
    </lineage>
</organism>
<dbReference type="RefSeq" id="WP_093409386.1">
    <property type="nucleotide sequence ID" value="NZ_FOVL01000012.1"/>
</dbReference>
<evidence type="ECO:0000313" key="10">
    <source>
        <dbReference type="Proteomes" id="UP000199153"/>
    </source>
</evidence>
<evidence type="ECO:0000256" key="1">
    <source>
        <dbReference type="ARBA" id="ARBA00004141"/>
    </source>
</evidence>
<feature type="transmembrane region" description="Helical" evidence="7">
    <location>
        <begin position="464"/>
        <end position="482"/>
    </location>
</feature>
<keyword evidence="3 7" id="KW-0812">Transmembrane</keyword>
<keyword evidence="4" id="KW-0677">Repeat</keyword>
<name>A0A1I5B142_9FLAO</name>
<dbReference type="PANTHER" id="PTHR43652">
    <property type="entry name" value="BASIC AMINO ACID ANTIPORTER YFCC-RELATED"/>
    <property type="match status" value="1"/>
</dbReference>
<dbReference type="Pfam" id="PF03600">
    <property type="entry name" value="CitMHS"/>
    <property type="match status" value="1"/>
</dbReference>
<dbReference type="Proteomes" id="UP000199153">
    <property type="component" value="Unassembled WGS sequence"/>
</dbReference>
<feature type="transmembrane region" description="Helical" evidence="7">
    <location>
        <begin position="587"/>
        <end position="607"/>
    </location>
</feature>
<dbReference type="InterPro" id="IPR051679">
    <property type="entry name" value="DASS-Related_Transporters"/>
</dbReference>
<feature type="transmembrane region" description="Helical" evidence="7">
    <location>
        <begin position="91"/>
        <end position="114"/>
    </location>
</feature>
<sequence>MYLLLAILAITIVLFVWDKYPPDVVALMSMLALFLFGILDLSETLSGFSNPTVIMIAALFIIGEGLSRTGWTALAGRKFVKLAKKSNNKLLILITLGSGLLSGVVSNTGAVAALMPMTVSAAWTAGTLPSKLLIPMAYGSNTGGLLTLTGTPPNIIVSDTLIQNGMDGFSFFEFSLIGIPLLIITLLYFRYIGQKLLPARESKDRPINIDSEMHKWIEDYSIGHNLYRLRIRSMSPLLNTRIAEWNLEEKYGVSIVRLRRRHSKPFKRQSKFVEIPLQGTKLLYHDIIIVKGSTEAVDKLILDFNLVIIPNDKELKEELINLEVGMAQMVVTPSSRLVGQTVAMGTYLEQTGIQLLGASRGNKPLTESKIKIHAGDSFVVRGPWKKIDNLKSIHENLVIVGSPEAMSKDVDMLSYRSFIAMGALLMLILLLVFDVMPGSVAALICAGIVMLTGCVPIAKAYSGISWTSVIMIAAMIPMGLALQKTGLAQIAANGLVNSLGAIHPTALLAGIFLVTSLFSQAISNSATAILMAPITLYASGKLGLSVEPFLMVVAVSASTACLTPVATPTNAMVMTAGNYKFADYFKVGAPLLLLLFITTIILVPLIWPY</sequence>
<evidence type="ECO:0000256" key="5">
    <source>
        <dbReference type="ARBA" id="ARBA00022989"/>
    </source>
</evidence>
<dbReference type="GO" id="GO:0008324">
    <property type="term" value="F:monoatomic cation transmembrane transporter activity"/>
    <property type="evidence" value="ECO:0007669"/>
    <property type="project" value="InterPro"/>
</dbReference>
<dbReference type="InterPro" id="IPR006037">
    <property type="entry name" value="RCK_C"/>
</dbReference>
<dbReference type="GO" id="GO:0006813">
    <property type="term" value="P:potassium ion transport"/>
    <property type="evidence" value="ECO:0007669"/>
    <property type="project" value="InterPro"/>
</dbReference>
<gene>
    <name evidence="9" type="ORF">SAMN05660413_02152</name>
</gene>
<keyword evidence="5 7" id="KW-1133">Transmembrane helix</keyword>
<protein>
    <submittedName>
        <fullName evidence="9">TrkA-C domain-containing protein</fullName>
    </submittedName>
</protein>
<keyword evidence="10" id="KW-1185">Reference proteome</keyword>